<dbReference type="Proteomes" id="UP000323646">
    <property type="component" value="Unassembled WGS sequence"/>
</dbReference>
<evidence type="ECO:0000313" key="3">
    <source>
        <dbReference type="Proteomes" id="UP000323646"/>
    </source>
</evidence>
<dbReference type="EMBL" id="VTOY01000001">
    <property type="protein sequence ID" value="TYZ24726.1"/>
    <property type="molecule type" value="Genomic_DNA"/>
</dbReference>
<protein>
    <recommendedName>
        <fullName evidence="4">Flagellar protein</fullName>
    </recommendedName>
</protein>
<gene>
    <name evidence="2" type="ORF">FZ040_01400</name>
</gene>
<dbReference type="AlphaFoldDB" id="A0A5D6W9Z5"/>
<evidence type="ECO:0000313" key="2">
    <source>
        <dbReference type="EMBL" id="TYZ24726.1"/>
    </source>
</evidence>
<evidence type="ECO:0000256" key="1">
    <source>
        <dbReference type="SAM" id="MobiDB-lite"/>
    </source>
</evidence>
<sequence length="145" mass="17051">MNKKYKPHLHNCPLCGRLFMDTGLGSCPKCYEETRETEKRVIEYVRKYPHSTVKEICNDTGTDVKLVTQMVQRGQFYTDGLQYLYPCSRCGKPIHHGVYCSKCLGRLNKAIKEYNDRANERKTVAEDEKKKSRRPRLHWMESTEK</sequence>
<name>A0A5D6W9Z5_9FIRM</name>
<organism evidence="2 3">
    <name type="scientific">Selenomonas ruminis</name>
    <dbReference type="NCBI Taxonomy" id="2593411"/>
    <lineage>
        <taxon>Bacteria</taxon>
        <taxon>Bacillati</taxon>
        <taxon>Bacillota</taxon>
        <taxon>Negativicutes</taxon>
        <taxon>Selenomonadales</taxon>
        <taxon>Selenomonadaceae</taxon>
        <taxon>Selenomonas</taxon>
    </lineage>
</organism>
<evidence type="ECO:0008006" key="4">
    <source>
        <dbReference type="Google" id="ProtNLM"/>
    </source>
</evidence>
<feature type="region of interest" description="Disordered" evidence="1">
    <location>
        <begin position="122"/>
        <end position="145"/>
    </location>
</feature>
<keyword evidence="3" id="KW-1185">Reference proteome</keyword>
<accession>A0A5D6W9Z5</accession>
<dbReference type="RefSeq" id="WP_149170355.1">
    <property type="nucleotide sequence ID" value="NZ_VTOY01000001.1"/>
</dbReference>
<dbReference type="OrthoDB" id="1739831at2"/>
<reference evidence="2 3" key="1">
    <citation type="submission" date="2019-08" db="EMBL/GenBank/DDBJ databases">
        <title>Selenomonas sp. mPRGC5 and Selenomonas sp. mPRGC8 isolated from ruminal fluid of dairy goat (Capra hircus).</title>
        <authorList>
            <person name="Poothong S."/>
            <person name="Nuengjamnong C."/>
            <person name="Tanasupawat S."/>
        </authorList>
    </citation>
    <scope>NUCLEOTIDE SEQUENCE [LARGE SCALE GENOMIC DNA]</scope>
    <source>
        <strain evidence="3">mPRGC5</strain>
    </source>
</reference>
<proteinExistence type="predicted"/>
<comment type="caution">
    <text evidence="2">The sequence shown here is derived from an EMBL/GenBank/DDBJ whole genome shotgun (WGS) entry which is preliminary data.</text>
</comment>